<dbReference type="RefSeq" id="WP_005592841.1">
    <property type="nucleotide sequence ID" value="NZ_AFWE01000024.1"/>
</dbReference>
<organism evidence="1 2">
    <name type="scientific">Vibrio scophthalmi LMG 19158</name>
    <dbReference type="NCBI Taxonomy" id="870967"/>
    <lineage>
        <taxon>Bacteria</taxon>
        <taxon>Pseudomonadati</taxon>
        <taxon>Pseudomonadota</taxon>
        <taxon>Gammaproteobacteria</taxon>
        <taxon>Vibrionales</taxon>
        <taxon>Vibrionaceae</taxon>
        <taxon>Vibrio</taxon>
    </lineage>
</organism>
<dbReference type="EMBL" id="AFWE01000024">
    <property type="protein sequence ID" value="EGU42105.1"/>
    <property type="molecule type" value="Genomic_DNA"/>
</dbReference>
<evidence type="ECO:0000313" key="2">
    <source>
        <dbReference type="Proteomes" id="UP000004349"/>
    </source>
</evidence>
<evidence type="ECO:0000313" key="1">
    <source>
        <dbReference type="EMBL" id="EGU42105.1"/>
    </source>
</evidence>
<gene>
    <name evidence="1" type="ORF">VIS19158_03102</name>
</gene>
<comment type="caution">
    <text evidence="1">The sequence shown here is derived from an EMBL/GenBank/DDBJ whole genome shotgun (WGS) entry which is preliminary data.</text>
</comment>
<protein>
    <submittedName>
        <fullName evidence="1">Uncharacterized protein</fullName>
    </submittedName>
</protein>
<proteinExistence type="predicted"/>
<dbReference type="AlphaFoldDB" id="F9RIN6"/>
<accession>F9RIN6</accession>
<dbReference type="eggNOG" id="ENOG5031NWU">
    <property type="taxonomic scope" value="Bacteria"/>
</dbReference>
<dbReference type="Proteomes" id="UP000004349">
    <property type="component" value="Unassembled WGS sequence"/>
</dbReference>
<reference evidence="1 2" key="1">
    <citation type="journal article" date="2012" name="Int. J. Syst. Evol. Microbiol.">
        <title>Vibrio caribbeanicus sp. nov., isolated from the marine sponge Scleritoderma cyanea.</title>
        <authorList>
            <person name="Hoffmann M."/>
            <person name="Monday S.R."/>
            <person name="Allard M.W."/>
            <person name="Strain E.A."/>
            <person name="Whittaker P."/>
            <person name="Naum M."/>
            <person name="McCarthy P.J."/>
            <person name="Lopez J.V."/>
            <person name="Fischer M."/>
            <person name="Brown E.W."/>
        </authorList>
    </citation>
    <scope>NUCLEOTIDE SEQUENCE [LARGE SCALE GENOMIC DNA]</scope>
    <source>
        <strain evidence="1 2">LMG 19158</strain>
    </source>
</reference>
<name>F9RIN6_9VIBR</name>
<sequence>MKAPTPEQIRIEAGLPSNASFHGWLIHNPEQDDFLLVYKDNGLVISRKWCPMPEVAMRFNRFTRAYKALIRLEIEHKAIIVASFDLGNQIIVIGADTFRERFMLDSDNPFRADNIKH</sequence>